<reference evidence="2" key="1">
    <citation type="submission" date="2023-03" db="EMBL/GenBank/DDBJ databases">
        <title>Massive genome expansion in bonnet fungi (Mycena s.s.) driven by repeated elements and novel gene families across ecological guilds.</title>
        <authorList>
            <consortium name="Lawrence Berkeley National Laboratory"/>
            <person name="Harder C.B."/>
            <person name="Miyauchi S."/>
            <person name="Viragh M."/>
            <person name="Kuo A."/>
            <person name="Thoen E."/>
            <person name="Andreopoulos B."/>
            <person name="Lu D."/>
            <person name="Skrede I."/>
            <person name="Drula E."/>
            <person name="Henrissat B."/>
            <person name="Morin E."/>
            <person name="Kohler A."/>
            <person name="Barry K."/>
            <person name="LaButti K."/>
            <person name="Morin E."/>
            <person name="Salamov A."/>
            <person name="Lipzen A."/>
            <person name="Mereny Z."/>
            <person name="Hegedus B."/>
            <person name="Baldrian P."/>
            <person name="Stursova M."/>
            <person name="Weitz H."/>
            <person name="Taylor A."/>
            <person name="Grigoriev I.V."/>
            <person name="Nagy L.G."/>
            <person name="Martin F."/>
            <person name="Kauserud H."/>
        </authorList>
    </citation>
    <scope>NUCLEOTIDE SEQUENCE</scope>
    <source>
        <strain evidence="2">CBHHK067</strain>
    </source>
</reference>
<feature type="compositionally biased region" description="Pro residues" evidence="1">
    <location>
        <begin position="560"/>
        <end position="569"/>
    </location>
</feature>
<comment type="caution">
    <text evidence="2">The sequence shown here is derived from an EMBL/GenBank/DDBJ whole genome shotgun (WGS) entry which is preliminary data.</text>
</comment>
<feature type="region of interest" description="Disordered" evidence="1">
    <location>
        <begin position="526"/>
        <end position="627"/>
    </location>
</feature>
<protein>
    <submittedName>
        <fullName evidence="2">Uncharacterized protein</fullName>
    </submittedName>
</protein>
<name>A0AAD7BVU1_MYCRO</name>
<evidence type="ECO:0000313" key="3">
    <source>
        <dbReference type="Proteomes" id="UP001221757"/>
    </source>
</evidence>
<feature type="compositionally biased region" description="Low complexity" evidence="1">
    <location>
        <begin position="585"/>
        <end position="598"/>
    </location>
</feature>
<organism evidence="2 3">
    <name type="scientific">Mycena rosella</name>
    <name type="common">Pink bonnet</name>
    <name type="synonym">Agaricus rosellus</name>
    <dbReference type="NCBI Taxonomy" id="1033263"/>
    <lineage>
        <taxon>Eukaryota</taxon>
        <taxon>Fungi</taxon>
        <taxon>Dikarya</taxon>
        <taxon>Basidiomycota</taxon>
        <taxon>Agaricomycotina</taxon>
        <taxon>Agaricomycetes</taxon>
        <taxon>Agaricomycetidae</taxon>
        <taxon>Agaricales</taxon>
        <taxon>Marasmiineae</taxon>
        <taxon>Mycenaceae</taxon>
        <taxon>Mycena</taxon>
    </lineage>
</organism>
<proteinExistence type="predicted"/>
<evidence type="ECO:0000313" key="2">
    <source>
        <dbReference type="EMBL" id="KAJ7632052.1"/>
    </source>
</evidence>
<accession>A0AAD7BVU1</accession>
<feature type="region of interest" description="Disordered" evidence="1">
    <location>
        <begin position="312"/>
        <end position="404"/>
    </location>
</feature>
<feature type="compositionally biased region" description="Low complexity" evidence="1">
    <location>
        <begin position="365"/>
        <end position="384"/>
    </location>
</feature>
<feature type="compositionally biased region" description="Polar residues" evidence="1">
    <location>
        <begin position="333"/>
        <end position="359"/>
    </location>
</feature>
<dbReference type="AlphaFoldDB" id="A0AAD7BVU1"/>
<feature type="compositionally biased region" description="Pro residues" evidence="1">
    <location>
        <begin position="599"/>
        <end position="613"/>
    </location>
</feature>
<sequence length="710" mass="77279">MAPKPWTNEEQYQWLHTHVGKYLDSKVTGDQINFFVKLDETWFSKWPAEEACELPARESGSDLTDAQEEQLGKYIERRKKQLREWFRNHTQKARGSGDKPAKKDDTQSLAAALWKVDERHWNPQLIELWHKKYPEKGKAALEAAGYYAKHAGDIDWVGQKGAMGPPGIKEKMKQQSSARMAMWRRVTIVAFAGESNEVKDEMAEELRRFQAAKLEGKGPEQCTPESAQLSLDQLEAIVRRLHALIAENTGLSSGVTPAGNNFPDSHPNWEQDVGKCFSEWLRRCFSRAERDAMALQSSDILDDLLAMPDESEAGVGIDKPAQTRATKKKPANSAASEETPSLSVATDPTAEPAQSSAIQPTHVALSSSPPSTSVLSSNTNLLFSPPNASRQGTDSMPSGPLFYAAHDEPGSQNGFLSATAVSWDPHDSLARAASPLADDDGWGMSYDHPPDPMVLPRGMGNMWGDVDPTHSLFLVERAVIAGPAKELQLEDLWSGGAGGQYGGGWDEGAHSDSARETHVWQSSGIFGTLGLGEVPPSQANTPDSSSSQTTTPSARSSPHADPPVRPPAVPARLSPMQMTPPAARPLPQTTSSSWTPSPHASPPVRPTGRPAPRPSLHAPIRPAATPAHPSPMQMITPSMRPSPHVDAPAIRAFMAMEKGWIHGSTDVRQGWVQRLDDTEVKKRQLEGGSLKNGSKRVPGVPPQIWCLKSP</sequence>
<feature type="compositionally biased region" description="Low complexity" evidence="1">
    <location>
        <begin position="541"/>
        <end position="557"/>
    </location>
</feature>
<dbReference type="EMBL" id="JARKIE010000496">
    <property type="protein sequence ID" value="KAJ7632052.1"/>
    <property type="molecule type" value="Genomic_DNA"/>
</dbReference>
<evidence type="ECO:0000256" key="1">
    <source>
        <dbReference type="SAM" id="MobiDB-lite"/>
    </source>
</evidence>
<feature type="compositionally biased region" description="Polar residues" evidence="1">
    <location>
        <begin position="386"/>
        <end position="396"/>
    </location>
</feature>
<dbReference type="Proteomes" id="UP001221757">
    <property type="component" value="Unassembled WGS sequence"/>
</dbReference>
<gene>
    <name evidence="2" type="ORF">B0H17DRAFT_1149999</name>
</gene>
<keyword evidence="3" id="KW-1185">Reference proteome</keyword>